<evidence type="ECO:0000256" key="11">
    <source>
        <dbReference type="ARBA" id="ARBA00022777"/>
    </source>
</evidence>
<keyword evidence="16" id="KW-0325">Glycoprotein</keyword>
<dbReference type="Pfam" id="PF00069">
    <property type="entry name" value="Pkinase"/>
    <property type="match status" value="1"/>
</dbReference>
<evidence type="ECO:0000256" key="4">
    <source>
        <dbReference type="ARBA" id="ARBA00022553"/>
    </source>
</evidence>
<dbReference type="PANTHER" id="PTHR48005">
    <property type="entry name" value="LEUCINE RICH REPEAT KINASE 2"/>
    <property type="match status" value="1"/>
</dbReference>
<comment type="catalytic activity">
    <reaction evidence="18">
        <text>L-seryl-[protein] + ATP = O-phospho-L-seryl-[protein] + ADP + H(+)</text>
        <dbReference type="Rhea" id="RHEA:17989"/>
        <dbReference type="Rhea" id="RHEA-COMP:9863"/>
        <dbReference type="Rhea" id="RHEA-COMP:11604"/>
        <dbReference type="ChEBI" id="CHEBI:15378"/>
        <dbReference type="ChEBI" id="CHEBI:29999"/>
        <dbReference type="ChEBI" id="CHEBI:30616"/>
        <dbReference type="ChEBI" id="CHEBI:83421"/>
        <dbReference type="ChEBI" id="CHEBI:456216"/>
        <dbReference type="EC" id="2.7.11.1"/>
    </reaction>
</comment>
<dbReference type="Proteomes" id="UP000796880">
    <property type="component" value="Unassembled WGS sequence"/>
</dbReference>
<dbReference type="OrthoDB" id="676979at2759"/>
<reference evidence="22" key="1">
    <citation type="submission" date="2020-03" db="EMBL/GenBank/DDBJ databases">
        <title>A high-quality chromosome-level genome assembly of a woody plant with both climbing and erect habits, Rhamnella rubrinervis.</title>
        <authorList>
            <person name="Lu Z."/>
            <person name="Yang Y."/>
            <person name="Zhu X."/>
            <person name="Sun Y."/>
        </authorList>
    </citation>
    <scope>NUCLEOTIDE SEQUENCE</scope>
    <source>
        <strain evidence="22">BYM</strain>
        <tissue evidence="22">Leaf</tissue>
    </source>
</reference>
<keyword evidence="9" id="KW-0677">Repeat</keyword>
<gene>
    <name evidence="22" type="ORF">FNV43_RR03273</name>
</gene>
<evidence type="ECO:0000256" key="16">
    <source>
        <dbReference type="ARBA" id="ARBA00023180"/>
    </source>
</evidence>
<evidence type="ECO:0000259" key="21">
    <source>
        <dbReference type="PROSITE" id="PS50011"/>
    </source>
</evidence>
<evidence type="ECO:0000256" key="3">
    <source>
        <dbReference type="ARBA" id="ARBA00022527"/>
    </source>
</evidence>
<keyword evidence="10 19" id="KW-0547">Nucleotide-binding</keyword>
<dbReference type="InterPro" id="IPR000719">
    <property type="entry name" value="Prot_kinase_dom"/>
</dbReference>
<evidence type="ECO:0000256" key="5">
    <source>
        <dbReference type="ARBA" id="ARBA00022614"/>
    </source>
</evidence>
<accession>A0A8K0MPG1</accession>
<dbReference type="GO" id="GO:0005524">
    <property type="term" value="F:ATP binding"/>
    <property type="evidence" value="ECO:0007669"/>
    <property type="project" value="UniProtKB-UniRule"/>
</dbReference>
<evidence type="ECO:0000256" key="13">
    <source>
        <dbReference type="ARBA" id="ARBA00022989"/>
    </source>
</evidence>
<evidence type="ECO:0000256" key="9">
    <source>
        <dbReference type="ARBA" id="ARBA00022737"/>
    </source>
</evidence>
<keyword evidence="4" id="KW-0597">Phosphoprotein</keyword>
<comment type="caution">
    <text evidence="22">The sequence shown here is derived from an EMBL/GenBank/DDBJ whole genome shotgun (WGS) entry which is preliminary data.</text>
</comment>
<evidence type="ECO:0000256" key="18">
    <source>
        <dbReference type="ARBA" id="ARBA00048679"/>
    </source>
</evidence>
<dbReference type="InterPro" id="IPR011009">
    <property type="entry name" value="Kinase-like_dom_sf"/>
</dbReference>
<evidence type="ECO:0000313" key="22">
    <source>
        <dbReference type="EMBL" id="KAF3452840.1"/>
    </source>
</evidence>
<keyword evidence="14 20" id="KW-0472">Membrane</keyword>
<evidence type="ECO:0000256" key="1">
    <source>
        <dbReference type="ARBA" id="ARBA00004479"/>
    </source>
</evidence>
<feature type="binding site" evidence="19">
    <location>
        <position position="248"/>
    </location>
    <ligand>
        <name>ATP</name>
        <dbReference type="ChEBI" id="CHEBI:30616"/>
    </ligand>
</feature>
<dbReference type="PROSITE" id="PS50011">
    <property type="entry name" value="PROTEIN_KINASE_DOM"/>
    <property type="match status" value="1"/>
</dbReference>
<evidence type="ECO:0000256" key="20">
    <source>
        <dbReference type="SAM" id="Phobius"/>
    </source>
</evidence>
<keyword evidence="23" id="KW-1185">Reference proteome</keyword>
<dbReference type="PROSITE" id="PS00107">
    <property type="entry name" value="PROTEIN_KINASE_ATP"/>
    <property type="match status" value="1"/>
</dbReference>
<protein>
    <recommendedName>
        <fullName evidence="2">non-specific serine/threonine protein kinase</fullName>
        <ecNumber evidence="2">2.7.11.1</ecNumber>
    </recommendedName>
</protein>
<dbReference type="PANTHER" id="PTHR48005:SF16">
    <property type="entry name" value="MDIS1-INTERACTING RECEPTOR LIKE KINASE 2-LIKE ISOFORM X1"/>
    <property type="match status" value="1"/>
</dbReference>
<evidence type="ECO:0000256" key="14">
    <source>
        <dbReference type="ARBA" id="ARBA00023136"/>
    </source>
</evidence>
<dbReference type="PROSITE" id="PS00109">
    <property type="entry name" value="PROTEIN_KINASE_TYR"/>
    <property type="match status" value="1"/>
</dbReference>
<dbReference type="EC" id="2.7.11.1" evidence="2"/>
<evidence type="ECO:0000256" key="12">
    <source>
        <dbReference type="ARBA" id="ARBA00022840"/>
    </source>
</evidence>
<dbReference type="FunFam" id="3.30.200.20:FF:000309">
    <property type="entry name" value="Leucine-rich repeat receptor protein kinase MSP1"/>
    <property type="match status" value="1"/>
</dbReference>
<keyword evidence="12 19" id="KW-0067">ATP-binding</keyword>
<feature type="domain" description="Protein kinase" evidence="21">
    <location>
        <begin position="220"/>
        <end position="488"/>
    </location>
</feature>
<dbReference type="InterPro" id="IPR017441">
    <property type="entry name" value="Protein_kinase_ATP_BS"/>
</dbReference>
<name>A0A8K0MPG1_9ROSA</name>
<proteinExistence type="predicted"/>
<dbReference type="GO" id="GO:0016020">
    <property type="term" value="C:membrane"/>
    <property type="evidence" value="ECO:0007669"/>
    <property type="project" value="UniProtKB-SubCell"/>
</dbReference>
<feature type="transmembrane region" description="Helical" evidence="20">
    <location>
        <begin position="153"/>
        <end position="174"/>
    </location>
</feature>
<evidence type="ECO:0000256" key="17">
    <source>
        <dbReference type="ARBA" id="ARBA00047899"/>
    </source>
</evidence>
<dbReference type="SUPFAM" id="SSF56112">
    <property type="entry name" value="Protein kinase-like (PK-like)"/>
    <property type="match status" value="1"/>
</dbReference>
<dbReference type="Gene3D" id="3.80.10.10">
    <property type="entry name" value="Ribonuclease Inhibitor"/>
    <property type="match status" value="1"/>
</dbReference>
<organism evidence="22 23">
    <name type="scientific">Rhamnella rubrinervis</name>
    <dbReference type="NCBI Taxonomy" id="2594499"/>
    <lineage>
        <taxon>Eukaryota</taxon>
        <taxon>Viridiplantae</taxon>
        <taxon>Streptophyta</taxon>
        <taxon>Embryophyta</taxon>
        <taxon>Tracheophyta</taxon>
        <taxon>Spermatophyta</taxon>
        <taxon>Magnoliopsida</taxon>
        <taxon>eudicotyledons</taxon>
        <taxon>Gunneridae</taxon>
        <taxon>Pentapetalae</taxon>
        <taxon>rosids</taxon>
        <taxon>fabids</taxon>
        <taxon>Rosales</taxon>
        <taxon>Rhamnaceae</taxon>
        <taxon>rhamnoid group</taxon>
        <taxon>Rhamneae</taxon>
        <taxon>Rhamnella</taxon>
    </lineage>
</organism>
<keyword evidence="5" id="KW-0433">Leucine-rich repeat</keyword>
<evidence type="ECO:0000256" key="19">
    <source>
        <dbReference type="PROSITE-ProRule" id="PRU10141"/>
    </source>
</evidence>
<dbReference type="AlphaFoldDB" id="A0A8K0MPG1"/>
<dbReference type="Gene3D" id="1.10.510.10">
    <property type="entry name" value="Transferase(Phosphotransferase) domain 1"/>
    <property type="match status" value="1"/>
</dbReference>
<evidence type="ECO:0000256" key="15">
    <source>
        <dbReference type="ARBA" id="ARBA00023170"/>
    </source>
</evidence>
<sequence length="488" mass="54615">MVCSSLGGGVPGVTYNQHLKPQTLRFDWYYLQPCWKRYKYISTCRETVGNGVGNIKIVFISKSSPSVSQKNWSAGQNPSRDSYNSLSGNIPPCLASSELRIDLSCNSLEGQVPYEFRPYYRNVSFLGNAGLCGDSIYGILPCSQPKGYTHKNIVKISVLVFILTFIASLFQLILVHKFVPRNKESLVHDDASAKNGDIFSIWNYDGRIAYEDITQATEDFDIKYCVGTGSYGSVYRAQLPNGKVVALKKLHGSEAEEPSLWKSFMSEVKSLSEIKHRNIIKLHGFCLHQRCMFLIYEYMERGSLFCMLSNNVEAVELNWKKRVTIIKDIAHALCYMHHDCNPPIVHRDVSSSNILLNSALEAFASDFGTARFLHHDASNQTIHAGTYGCIAPVSSSAASASQNIMLREVLDQRLPVPTSRQVVQDVFLIATLAFACIHANPKHRPTMKRISRESLIACRAPLAGNFHDISLGDLMKNSQEYTDDESEI</sequence>
<dbReference type="InterPro" id="IPR032675">
    <property type="entry name" value="LRR_dom_sf"/>
</dbReference>
<dbReference type="GO" id="GO:0004674">
    <property type="term" value="F:protein serine/threonine kinase activity"/>
    <property type="evidence" value="ECO:0007669"/>
    <property type="project" value="UniProtKB-KW"/>
</dbReference>
<dbReference type="InterPro" id="IPR008266">
    <property type="entry name" value="Tyr_kinase_AS"/>
</dbReference>
<evidence type="ECO:0000256" key="10">
    <source>
        <dbReference type="ARBA" id="ARBA00022741"/>
    </source>
</evidence>
<comment type="subcellular location">
    <subcellularLocation>
        <location evidence="1">Membrane</location>
        <topology evidence="1">Single-pass type I membrane protein</topology>
    </subcellularLocation>
</comment>
<keyword evidence="11" id="KW-0418">Kinase</keyword>
<keyword evidence="3" id="KW-0723">Serine/threonine-protein kinase</keyword>
<keyword evidence="7 20" id="KW-0812">Transmembrane</keyword>
<evidence type="ECO:0000256" key="2">
    <source>
        <dbReference type="ARBA" id="ARBA00012513"/>
    </source>
</evidence>
<evidence type="ECO:0000256" key="8">
    <source>
        <dbReference type="ARBA" id="ARBA00022729"/>
    </source>
</evidence>
<evidence type="ECO:0000313" key="23">
    <source>
        <dbReference type="Proteomes" id="UP000796880"/>
    </source>
</evidence>
<keyword evidence="8" id="KW-0732">Signal</keyword>
<keyword evidence="13 20" id="KW-1133">Transmembrane helix</keyword>
<dbReference type="InterPro" id="IPR051420">
    <property type="entry name" value="Ser_Thr_Kinases_DiverseReg"/>
</dbReference>
<keyword evidence="15" id="KW-0675">Receptor</keyword>
<comment type="catalytic activity">
    <reaction evidence="17">
        <text>L-threonyl-[protein] + ATP = O-phospho-L-threonyl-[protein] + ADP + H(+)</text>
        <dbReference type="Rhea" id="RHEA:46608"/>
        <dbReference type="Rhea" id="RHEA-COMP:11060"/>
        <dbReference type="Rhea" id="RHEA-COMP:11605"/>
        <dbReference type="ChEBI" id="CHEBI:15378"/>
        <dbReference type="ChEBI" id="CHEBI:30013"/>
        <dbReference type="ChEBI" id="CHEBI:30616"/>
        <dbReference type="ChEBI" id="CHEBI:61977"/>
        <dbReference type="ChEBI" id="CHEBI:456216"/>
        <dbReference type="EC" id="2.7.11.1"/>
    </reaction>
</comment>
<evidence type="ECO:0000256" key="6">
    <source>
        <dbReference type="ARBA" id="ARBA00022679"/>
    </source>
</evidence>
<keyword evidence="6" id="KW-0808">Transferase</keyword>
<dbReference type="Gene3D" id="3.30.200.20">
    <property type="entry name" value="Phosphorylase Kinase, domain 1"/>
    <property type="match status" value="1"/>
</dbReference>
<dbReference type="EMBL" id="VOIH02000002">
    <property type="protein sequence ID" value="KAF3452840.1"/>
    <property type="molecule type" value="Genomic_DNA"/>
</dbReference>
<evidence type="ECO:0000256" key="7">
    <source>
        <dbReference type="ARBA" id="ARBA00022692"/>
    </source>
</evidence>